<dbReference type="AlphaFoldDB" id="H6SSE7"/>
<dbReference type="Proteomes" id="UP000033220">
    <property type="component" value="Chromosome DSM 122"/>
</dbReference>
<accession>H6SSE7</accession>
<dbReference type="KEGG" id="rpm:RSPPHO_01200"/>
<organism evidence="1 2">
    <name type="scientific">Pararhodospirillum photometricum DSM 122</name>
    <dbReference type="NCBI Taxonomy" id="1150469"/>
    <lineage>
        <taxon>Bacteria</taxon>
        <taxon>Pseudomonadati</taxon>
        <taxon>Pseudomonadota</taxon>
        <taxon>Alphaproteobacteria</taxon>
        <taxon>Rhodospirillales</taxon>
        <taxon>Rhodospirillaceae</taxon>
        <taxon>Pararhodospirillum</taxon>
    </lineage>
</organism>
<keyword evidence="2" id="KW-1185">Reference proteome</keyword>
<evidence type="ECO:0000313" key="1">
    <source>
        <dbReference type="EMBL" id="CCG07826.1"/>
    </source>
</evidence>
<dbReference type="STRING" id="1150469.RSPPHO_01200"/>
<proteinExistence type="predicted"/>
<reference evidence="1 2" key="1">
    <citation type="submission" date="2012-02" db="EMBL/GenBank/DDBJ databases">
        <title>Shotgun genome sequence of Phaeospirillum photometricum DSM 122.</title>
        <authorList>
            <person name="Duquesne K."/>
            <person name="Sturgis J."/>
        </authorList>
    </citation>
    <scope>NUCLEOTIDE SEQUENCE [LARGE SCALE GENOMIC DNA]</scope>
    <source>
        <strain evidence="2">DSM122</strain>
    </source>
</reference>
<name>H6SSE7_PARPM</name>
<dbReference type="PATRIC" id="fig|1150469.3.peg.1359"/>
<protein>
    <submittedName>
        <fullName evidence="1">Uncharacterized protein</fullName>
    </submittedName>
</protein>
<sequence>MPVLGPAPVLTARLHREDEALRVEDLRLVTDQGLEGSGEGRWGPEGLDARLALTLDALTRLDAGISGGPVSVTLEAHGPLADPALRLEARVPRLDGAGPAWRDVVATLNARGMDAPQGDLTVGGRVGSVPLRASLPFRLETGSKVLTLEGLRLEAGRARGEGKARIDGTTLAASTATLTFDVPDLAALGPLGLPALGGALTGRVAYDGRTLSLDARSPALSSGSARLGALVLKGRIDTPLTRPVVALEASLTGGAAGPATWRHMGIGVKGPLETPAVQASLEGGVLQTPQGSAPLGAALSLRPGKGGTLRLETLEARAGRHRLSLIAPATIKPGAGACGLSIPWRLAWTGAASR</sequence>
<gene>
    <name evidence="1" type="ORF">RSPPHO_01200</name>
</gene>
<evidence type="ECO:0000313" key="2">
    <source>
        <dbReference type="Proteomes" id="UP000033220"/>
    </source>
</evidence>
<dbReference type="HOGENOM" id="CLU_782737_0_0_5"/>
<dbReference type="EMBL" id="HE663493">
    <property type="protein sequence ID" value="CCG07826.1"/>
    <property type="molecule type" value="Genomic_DNA"/>
</dbReference>